<protein>
    <submittedName>
        <fullName evidence="3">Phenol hydroxylase</fullName>
    </submittedName>
</protein>
<dbReference type="AlphaFoldDB" id="A0A0C5J951"/>
<dbReference type="SUPFAM" id="SSF47240">
    <property type="entry name" value="Ferritin-like"/>
    <property type="match status" value="1"/>
</dbReference>
<dbReference type="GO" id="GO:0016709">
    <property type="term" value="F:oxidoreductase activity, acting on paired donors, with incorporation or reduction of molecular oxygen, NAD(P)H as one donor, and incorporation of one atom of oxygen"/>
    <property type="evidence" value="ECO:0007669"/>
    <property type="project" value="InterPro"/>
</dbReference>
<dbReference type="RefSeq" id="WP_202636783.1">
    <property type="nucleotide sequence ID" value="NZ_CP010554.1"/>
</dbReference>
<evidence type="ECO:0000256" key="1">
    <source>
        <dbReference type="ARBA" id="ARBA00023002"/>
    </source>
</evidence>
<organism evidence="3 4">
    <name type="scientific">Rugosibacter aromaticivorans</name>
    <dbReference type="NCBI Taxonomy" id="1565605"/>
    <lineage>
        <taxon>Bacteria</taxon>
        <taxon>Pseudomonadati</taxon>
        <taxon>Pseudomonadota</taxon>
        <taxon>Betaproteobacteria</taxon>
        <taxon>Nitrosomonadales</taxon>
        <taxon>Sterolibacteriaceae</taxon>
        <taxon>Rugosibacter</taxon>
    </lineage>
</organism>
<accession>A0A0C5J951</accession>
<sequence length="331" mass="37873">MSVEIKAVEIKPLRNTFTNVAELIGGDKPASRYQEATLGVQATTNMHYRPTWEPEFELFDPRRSAIQMREWYDLKDPRQLYYASWTIQRAKEQETQEANFDFVESRCLHLSLPDDVKKLALEVLLPLRHAAWGANMNNNEFCSRAFSEVLISPAIMHAMDNLGIAQYLTRLGLVLDEPEVLDVAKTQWMTGEAWQPMRHMIEDSFVIRDFMEIFLVQNFVFDGLLYPLIYDRFVDDTLTSRGGSAVAMLTAFMPMWFSQSSKWVDGVLKVAVAESEQNKALISQWTTTWRDRAVIALTPIAAMAFGNNKETMLNEVAEQFNARAKKLGIVA</sequence>
<keyword evidence="1" id="KW-0560">Oxidoreductase</keyword>
<dbReference type="PIRSF" id="PIRSF000040">
    <property type="entry name" value="MMOH_comp"/>
    <property type="match status" value="1"/>
</dbReference>
<gene>
    <name evidence="3" type="ORF">PG1C_06905</name>
</gene>
<dbReference type="InterPro" id="IPR009078">
    <property type="entry name" value="Ferritin-like_SF"/>
</dbReference>
<dbReference type="InterPro" id="IPR003430">
    <property type="entry name" value="Phenol_Hydrox"/>
</dbReference>
<dbReference type="Proteomes" id="UP000061603">
    <property type="component" value="Chromosome"/>
</dbReference>
<dbReference type="HOGENOM" id="CLU_833678_0_0_4"/>
<dbReference type="EMBL" id="CP010554">
    <property type="protein sequence ID" value="AJP48263.1"/>
    <property type="molecule type" value="Genomic_DNA"/>
</dbReference>
<dbReference type="PATRIC" id="fig|1565605.3.peg.1452"/>
<name>A0A0C5J951_9PROT</name>
<evidence type="ECO:0000256" key="2">
    <source>
        <dbReference type="ARBA" id="ARBA00023033"/>
    </source>
</evidence>
<dbReference type="STRING" id="1565605.PG1C_06905"/>
<dbReference type="Gene3D" id="1.10.620.20">
    <property type="entry name" value="Ribonucleotide Reductase, subunit A"/>
    <property type="match status" value="1"/>
</dbReference>
<keyword evidence="2" id="KW-0503">Monooxygenase</keyword>
<proteinExistence type="predicted"/>
<keyword evidence="4" id="KW-1185">Reference proteome</keyword>
<evidence type="ECO:0000313" key="4">
    <source>
        <dbReference type="Proteomes" id="UP000061603"/>
    </source>
</evidence>
<dbReference type="InterPro" id="IPR012078">
    <property type="entry name" value="MP_mOase_hydro"/>
</dbReference>
<dbReference type="Pfam" id="PF02332">
    <property type="entry name" value="Phenol_Hydrox"/>
    <property type="match status" value="1"/>
</dbReference>
<dbReference type="InterPro" id="IPR012348">
    <property type="entry name" value="RNR-like"/>
</dbReference>
<dbReference type="KEGG" id="rbu:PG1C_06905"/>
<reference evidence="3 4" key="1">
    <citation type="journal article" date="2015" name="Genome Announc.">
        <title>Complete Genome Sequence of a Novel Bacterium within the Family Rhodocyclaceae That Degrades Polycyclic Aromatic Hydrocarbons.</title>
        <authorList>
            <person name="Singleton D.R."/>
            <person name="Dickey A.N."/>
            <person name="Scholl E.H."/>
            <person name="Wright F.A."/>
            <person name="Aitken M.D."/>
        </authorList>
    </citation>
    <scope>NUCLEOTIDE SEQUENCE [LARGE SCALE GENOMIC DNA]</scope>
    <source>
        <strain evidence="4">PG1-Ca6</strain>
    </source>
</reference>
<evidence type="ECO:0000313" key="3">
    <source>
        <dbReference type="EMBL" id="AJP48263.1"/>
    </source>
</evidence>